<feature type="domain" description="Peptidase S1" evidence="3">
    <location>
        <begin position="25"/>
        <end position="195"/>
    </location>
</feature>
<protein>
    <submittedName>
        <fullName evidence="4">Suppressor of tumorigenicity 14 protein</fullName>
    </submittedName>
</protein>
<evidence type="ECO:0000313" key="5">
    <source>
        <dbReference type="Proteomes" id="UP000198287"/>
    </source>
</evidence>
<dbReference type="PROSITE" id="PS50240">
    <property type="entry name" value="TRYPSIN_DOM"/>
    <property type="match status" value="1"/>
</dbReference>
<dbReference type="SUPFAM" id="SSF50494">
    <property type="entry name" value="Trypsin-like serine proteases"/>
    <property type="match status" value="1"/>
</dbReference>
<comment type="caution">
    <text evidence="4">The sequence shown here is derived from an EMBL/GenBank/DDBJ whole genome shotgun (WGS) entry which is preliminary data.</text>
</comment>
<dbReference type="EMBL" id="LNIX01000024">
    <property type="protein sequence ID" value="OXA42845.1"/>
    <property type="molecule type" value="Genomic_DNA"/>
</dbReference>
<dbReference type="Proteomes" id="UP000198287">
    <property type="component" value="Unassembled WGS sequence"/>
</dbReference>
<keyword evidence="5" id="KW-1185">Reference proteome</keyword>
<gene>
    <name evidence="4" type="ORF">Fcan01_22247</name>
</gene>
<evidence type="ECO:0000259" key="3">
    <source>
        <dbReference type="PROSITE" id="PS50240"/>
    </source>
</evidence>
<evidence type="ECO:0000256" key="2">
    <source>
        <dbReference type="ARBA" id="ARBA00023157"/>
    </source>
</evidence>
<dbReference type="PANTHER" id="PTHR24253">
    <property type="entry name" value="TRANSMEMBRANE PROTEASE SERINE"/>
    <property type="match status" value="1"/>
</dbReference>
<dbReference type="Pfam" id="PF12032">
    <property type="entry name" value="CLIP"/>
    <property type="match status" value="1"/>
</dbReference>
<dbReference type="Pfam" id="PF00089">
    <property type="entry name" value="Trypsin"/>
    <property type="match status" value="1"/>
</dbReference>
<proteinExistence type="predicted"/>
<dbReference type="CDD" id="cd00190">
    <property type="entry name" value="Tryp_SPc"/>
    <property type="match status" value="1"/>
</dbReference>
<dbReference type="Gene3D" id="2.40.10.10">
    <property type="entry name" value="Trypsin-like serine proteases"/>
    <property type="match status" value="1"/>
</dbReference>
<reference evidence="4 5" key="1">
    <citation type="submission" date="2015-12" db="EMBL/GenBank/DDBJ databases">
        <title>The genome of Folsomia candida.</title>
        <authorList>
            <person name="Faddeeva A."/>
            <person name="Derks M.F."/>
            <person name="Anvar Y."/>
            <person name="Smit S."/>
            <person name="Van Straalen N."/>
            <person name="Roelofs D."/>
        </authorList>
    </citation>
    <scope>NUCLEOTIDE SEQUENCE [LARGE SCALE GENOMIC DNA]</scope>
    <source>
        <strain evidence="4 5">VU population</strain>
        <tissue evidence="4">Whole body</tissue>
    </source>
</reference>
<dbReference type="InterPro" id="IPR022700">
    <property type="entry name" value="CLIP"/>
</dbReference>
<dbReference type="GO" id="GO:0006508">
    <property type="term" value="P:proteolysis"/>
    <property type="evidence" value="ECO:0007669"/>
    <property type="project" value="InterPro"/>
</dbReference>
<dbReference type="OrthoDB" id="546450at2759"/>
<sequence length="201" mass="22139">MGLPPPIMTCSTGDGKEGKCVPFEECFPLRHIVSDPERNTLNEEIRHYNIRSNTDGSHEVRGVKRLIKHKFFNIQSFVNDIALLRLDRPVSFSNRIQPICLPPETRSNLVNKKLVVAGWGRVSYGGPTSPILQKVNVRVWPNSNCASVYKGIAPGGILSTMICAGDKGPLMHKTDTGIFEQTGIVSFGKGCGNSNNFMNLI</sequence>
<dbReference type="PANTHER" id="PTHR24253:SF103">
    <property type="entry name" value="TRANSMEMBRANE PROTEASE SERINE 7"/>
    <property type="match status" value="1"/>
</dbReference>
<accession>A0A226DBC2</accession>
<evidence type="ECO:0000313" key="4">
    <source>
        <dbReference type="EMBL" id="OXA42845.1"/>
    </source>
</evidence>
<keyword evidence="2" id="KW-1015">Disulfide bond</keyword>
<dbReference type="STRING" id="158441.A0A226DBC2"/>
<dbReference type="InterPro" id="IPR001254">
    <property type="entry name" value="Trypsin_dom"/>
</dbReference>
<dbReference type="SMART" id="SM00020">
    <property type="entry name" value="Tryp_SPc"/>
    <property type="match status" value="1"/>
</dbReference>
<organism evidence="4 5">
    <name type="scientific">Folsomia candida</name>
    <name type="common">Springtail</name>
    <dbReference type="NCBI Taxonomy" id="158441"/>
    <lineage>
        <taxon>Eukaryota</taxon>
        <taxon>Metazoa</taxon>
        <taxon>Ecdysozoa</taxon>
        <taxon>Arthropoda</taxon>
        <taxon>Hexapoda</taxon>
        <taxon>Collembola</taxon>
        <taxon>Entomobryomorpha</taxon>
        <taxon>Isotomoidea</taxon>
        <taxon>Isotomidae</taxon>
        <taxon>Proisotominae</taxon>
        <taxon>Folsomia</taxon>
    </lineage>
</organism>
<dbReference type="InterPro" id="IPR009003">
    <property type="entry name" value="Peptidase_S1_PA"/>
</dbReference>
<keyword evidence="1" id="KW-0732">Signal</keyword>
<dbReference type="InterPro" id="IPR043504">
    <property type="entry name" value="Peptidase_S1_PA_chymotrypsin"/>
</dbReference>
<dbReference type="AlphaFoldDB" id="A0A226DBC2"/>
<name>A0A226DBC2_FOLCA</name>
<dbReference type="OMA" id="IRHYNIR"/>
<dbReference type="GO" id="GO:0004252">
    <property type="term" value="F:serine-type endopeptidase activity"/>
    <property type="evidence" value="ECO:0007669"/>
    <property type="project" value="InterPro"/>
</dbReference>
<evidence type="ECO:0000256" key="1">
    <source>
        <dbReference type="ARBA" id="ARBA00022729"/>
    </source>
</evidence>